<evidence type="ECO:0000256" key="1">
    <source>
        <dbReference type="ARBA" id="ARBA00010923"/>
    </source>
</evidence>
<dbReference type="PANTHER" id="PTHR30408:SF12">
    <property type="entry name" value="TYPE I RESTRICTION ENZYME MJAVIII SPECIFICITY SUBUNIT"/>
    <property type="match status" value="1"/>
</dbReference>
<dbReference type="Gene3D" id="3.90.220.20">
    <property type="entry name" value="DNA methylase specificity domains"/>
    <property type="match status" value="2"/>
</dbReference>
<organism evidence="5 6">
    <name type="scientific">Ectopseudomonas composti</name>
    <dbReference type="NCBI Taxonomy" id="658457"/>
    <lineage>
        <taxon>Bacteria</taxon>
        <taxon>Pseudomonadati</taxon>
        <taxon>Pseudomonadota</taxon>
        <taxon>Gammaproteobacteria</taxon>
        <taxon>Pseudomonadales</taxon>
        <taxon>Pseudomonadaceae</taxon>
        <taxon>Ectopseudomonas</taxon>
    </lineage>
</organism>
<comment type="similarity">
    <text evidence="1">Belongs to the type-I restriction system S methylase family.</text>
</comment>
<evidence type="ECO:0000259" key="4">
    <source>
        <dbReference type="Pfam" id="PF01420"/>
    </source>
</evidence>
<dbReference type="GO" id="GO:0009307">
    <property type="term" value="P:DNA restriction-modification system"/>
    <property type="evidence" value="ECO:0007669"/>
    <property type="project" value="UniProtKB-KW"/>
</dbReference>
<gene>
    <name evidence="5" type="ORF">SAMN05216601_10268</name>
</gene>
<dbReference type="AlphaFoldDB" id="A0A1I5K1Y9"/>
<proteinExistence type="inferred from homology"/>
<dbReference type="CDD" id="cd17256">
    <property type="entry name" value="RMtype1_S_EcoJA65PI-TRD1-CR1_like"/>
    <property type="match status" value="1"/>
</dbReference>
<feature type="domain" description="Type I restriction modification DNA specificity" evidence="4">
    <location>
        <begin position="141"/>
        <end position="187"/>
    </location>
</feature>
<dbReference type="OrthoDB" id="9798929at2"/>
<evidence type="ECO:0000256" key="2">
    <source>
        <dbReference type="ARBA" id="ARBA00022747"/>
    </source>
</evidence>
<accession>A0A1I5K1Y9</accession>
<keyword evidence="2" id="KW-0680">Restriction system</keyword>
<evidence type="ECO:0000313" key="5">
    <source>
        <dbReference type="EMBL" id="SFO79008.1"/>
    </source>
</evidence>
<dbReference type="Proteomes" id="UP000182400">
    <property type="component" value="Unassembled WGS sequence"/>
</dbReference>
<dbReference type="STRING" id="658457.SAMN05216601_10268"/>
<dbReference type="EMBL" id="FOWP01000002">
    <property type="protein sequence ID" value="SFO79008.1"/>
    <property type="molecule type" value="Genomic_DNA"/>
</dbReference>
<name>A0A1I5K1Y9_9GAMM</name>
<dbReference type="InterPro" id="IPR044946">
    <property type="entry name" value="Restrct_endonuc_typeI_TRD_sf"/>
</dbReference>
<evidence type="ECO:0000313" key="6">
    <source>
        <dbReference type="Proteomes" id="UP000182400"/>
    </source>
</evidence>
<protein>
    <submittedName>
        <fullName evidence="5">Type I restriction enzyme, S subunit</fullName>
    </submittedName>
</protein>
<dbReference type="InterPro" id="IPR000055">
    <property type="entry name" value="Restrct_endonuc_typeI_TRD"/>
</dbReference>
<sequence length="433" mass="47526">MKLGGRPGHQQQAFASKDNYSSWQVVSLAEVTRECRSRNNGQLDDKLLCGVLKSRGLVPMRERVKGESTERCKVVAPNAFAYNPMRLNIGSIARNTTDHSVMVSPDYVVFQTDPKRLLPNYLDHIRHSGLWQSYVGATGDGSVRVRIYFDQLSHYQLPLPPLSEQQKIAAILTAVDDKLDVIARKIEATQGLKRGLMQTLFCRGVGIQDAVGRWVPHVEFKESLIGKIPILWNLKALEELSVENITYGVVQPGENLEVGVPLIRGGDIKGGKISSKLRTVSVEISNQFKRTTLCGGELLVSLVGNPGETAVVPDGLAGANIARQAGMIRTGSRAISEFIHCYLSSPAGKACLLGGMIGSAQQVINLKSLRGVYVPMPPEAERMKITSACQSIFAKLDALERKKAYYQTLKRGLMQKLLTGEWRVKLDSPTCVA</sequence>
<evidence type="ECO:0000256" key="3">
    <source>
        <dbReference type="ARBA" id="ARBA00023125"/>
    </source>
</evidence>
<dbReference type="SUPFAM" id="SSF116734">
    <property type="entry name" value="DNA methylase specificity domain"/>
    <property type="match status" value="2"/>
</dbReference>
<dbReference type="GO" id="GO:0003677">
    <property type="term" value="F:DNA binding"/>
    <property type="evidence" value="ECO:0007669"/>
    <property type="project" value="UniProtKB-KW"/>
</dbReference>
<reference evidence="5 6" key="1">
    <citation type="submission" date="2016-10" db="EMBL/GenBank/DDBJ databases">
        <authorList>
            <person name="de Groot N.N."/>
        </authorList>
    </citation>
    <scope>NUCLEOTIDE SEQUENCE [LARGE SCALE GENOMIC DNA]</scope>
    <source>
        <strain evidence="5 6">CCUG 59231</strain>
    </source>
</reference>
<keyword evidence="3" id="KW-0238">DNA-binding</keyword>
<dbReference type="InterPro" id="IPR052021">
    <property type="entry name" value="Type-I_RS_S_subunit"/>
</dbReference>
<dbReference type="PANTHER" id="PTHR30408">
    <property type="entry name" value="TYPE-1 RESTRICTION ENZYME ECOKI SPECIFICITY PROTEIN"/>
    <property type="match status" value="1"/>
</dbReference>
<dbReference type="Pfam" id="PF01420">
    <property type="entry name" value="Methylase_S"/>
    <property type="match status" value="1"/>
</dbReference>